<reference evidence="3 4" key="1">
    <citation type="submission" date="2020-07" db="EMBL/GenBank/DDBJ databases">
        <title>Sequencing the genomes of 1000 actinobacteria strains.</title>
        <authorList>
            <person name="Klenk H.-P."/>
        </authorList>
    </citation>
    <scope>NUCLEOTIDE SEQUENCE [LARGE SCALE GENOMIC DNA]</scope>
    <source>
        <strain evidence="3 4">DSM 42178</strain>
    </source>
</reference>
<dbReference type="AlphaFoldDB" id="A0A852ZWE5"/>
<keyword evidence="2" id="KW-0812">Transmembrane</keyword>
<keyword evidence="2" id="KW-0472">Membrane</keyword>
<comment type="caution">
    <text evidence="3">The sequence shown here is derived from an EMBL/GenBank/DDBJ whole genome shotgun (WGS) entry which is preliminary data.</text>
</comment>
<feature type="region of interest" description="Disordered" evidence="1">
    <location>
        <begin position="1"/>
        <end position="22"/>
    </location>
</feature>
<sequence>MSDASDDPAVPTPEGSPPPGQPRWAWWVVGILVPLIGTGVAALQLARDPHPGGSPPGDTAPPSADLNPAAPAVPVPVPPAPPVSGIDVPLGYTASHGRWAIGPIACGEQQALDLDTGLSRTRPADEEPPPGSELVHARAPDCATSTLSPREGAAVGLLPAGEPQTYERCLLATGTPLGSIPTSTPEEIQERGIVAGAAICAVTGEEGVAMAVIAEVTPPQGPQEAVTLAGDLIVWQPEETGA</sequence>
<evidence type="ECO:0000313" key="3">
    <source>
        <dbReference type="EMBL" id="NYI05997.1"/>
    </source>
</evidence>
<name>A0A852ZWE5_9ACTN</name>
<dbReference type="Proteomes" id="UP000567795">
    <property type="component" value="Unassembled WGS sequence"/>
</dbReference>
<gene>
    <name evidence="3" type="ORF">FHU37_002940</name>
</gene>
<protein>
    <submittedName>
        <fullName evidence="3">Uncharacterized protein</fullName>
    </submittedName>
</protein>
<keyword evidence="2" id="KW-1133">Transmembrane helix</keyword>
<evidence type="ECO:0000313" key="4">
    <source>
        <dbReference type="Proteomes" id="UP000567795"/>
    </source>
</evidence>
<feature type="region of interest" description="Disordered" evidence="1">
    <location>
        <begin position="46"/>
        <end position="75"/>
    </location>
</feature>
<organism evidence="3 4">
    <name type="scientific">Allostreptomyces psammosilenae</name>
    <dbReference type="NCBI Taxonomy" id="1892865"/>
    <lineage>
        <taxon>Bacteria</taxon>
        <taxon>Bacillati</taxon>
        <taxon>Actinomycetota</taxon>
        <taxon>Actinomycetes</taxon>
        <taxon>Kitasatosporales</taxon>
        <taxon>Streptomycetaceae</taxon>
        <taxon>Allostreptomyces</taxon>
    </lineage>
</organism>
<feature type="compositionally biased region" description="Pro residues" evidence="1">
    <location>
        <begin position="10"/>
        <end position="21"/>
    </location>
</feature>
<keyword evidence="4" id="KW-1185">Reference proteome</keyword>
<dbReference type="RefSeq" id="WP_179814639.1">
    <property type="nucleotide sequence ID" value="NZ_JACBZD010000001.1"/>
</dbReference>
<proteinExistence type="predicted"/>
<evidence type="ECO:0000256" key="1">
    <source>
        <dbReference type="SAM" id="MobiDB-lite"/>
    </source>
</evidence>
<accession>A0A852ZWE5</accession>
<evidence type="ECO:0000256" key="2">
    <source>
        <dbReference type="SAM" id="Phobius"/>
    </source>
</evidence>
<feature type="transmembrane region" description="Helical" evidence="2">
    <location>
        <begin position="24"/>
        <end position="46"/>
    </location>
</feature>
<dbReference type="EMBL" id="JACBZD010000001">
    <property type="protein sequence ID" value="NYI05997.1"/>
    <property type="molecule type" value="Genomic_DNA"/>
</dbReference>